<feature type="compositionally biased region" description="Acidic residues" evidence="1">
    <location>
        <begin position="320"/>
        <end position="333"/>
    </location>
</feature>
<feature type="domain" description="DUF2786" evidence="2">
    <location>
        <begin position="69"/>
        <end position="108"/>
    </location>
</feature>
<evidence type="ECO:0000259" key="3">
    <source>
        <dbReference type="Pfam" id="PF23771"/>
    </source>
</evidence>
<organism evidence="4 5">
    <name type="scientific">Roridomyces roridus</name>
    <dbReference type="NCBI Taxonomy" id="1738132"/>
    <lineage>
        <taxon>Eukaryota</taxon>
        <taxon>Fungi</taxon>
        <taxon>Dikarya</taxon>
        <taxon>Basidiomycota</taxon>
        <taxon>Agaricomycotina</taxon>
        <taxon>Agaricomycetes</taxon>
        <taxon>Agaricomycetidae</taxon>
        <taxon>Agaricales</taxon>
        <taxon>Marasmiineae</taxon>
        <taxon>Mycenaceae</taxon>
        <taxon>Roridomyces</taxon>
    </lineage>
</organism>
<gene>
    <name evidence="4" type="ORF">FB45DRAFT_892950</name>
</gene>
<evidence type="ECO:0000256" key="1">
    <source>
        <dbReference type="SAM" id="MobiDB-lite"/>
    </source>
</evidence>
<feature type="region of interest" description="Disordered" evidence="1">
    <location>
        <begin position="361"/>
        <end position="383"/>
    </location>
</feature>
<feature type="domain" description="DUF7168" evidence="3">
    <location>
        <begin position="135"/>
        <end position="255"/>
    </location>
</feature>
<accession>A0AAD7FWK5</accession>
<dbReference type="InterPro" id="IPR024498">
    <property type="entry name" value="DUF2786"/>
</dbReference>
<dbReference type="EMBL" id="JARKIF010000002">
    <property type="protein sequence ID" value="KAJ7647282.1"/>
    <property type="molecule type" value="Genomic_DNA"/>
</dbReference>
<dbReference type="InterPro" id="IPR055592">
    <property type="entry name" value="DUF7168"/>
</dbReference>
<comment type="caution">
    <text evidence="4">The sequence shown here is derived from an EMBL/GenBank/DDBJ whole genome shotgun (WGS) entry which is preliminary data.</text>
</comment>
<dbReference type="AlphaFoldDB" id="A0AAD7FWK5"/>
<feature type="region of interest" description="Disordered" evidence="1">
    <location>
        <begin position="250"/>
        <end position="346"/>
    </location>
</feature>
<feature type="compositionally biased region" description="Basic and acidic residues" evidence="1">
    <location>
        <begin position="250"/>
        <end position="303"/>
    </location>
</feature>
<dbReference type="Pfam" id="PF10979">
    <property type="entry name" value="DUF2786"/>
    <property type="match status" value="1"/>
</dbReference>
<evidence type="ECO:0008006" key="6">
    <source>
        <dbReference type="Google" id="ProtNLM"/>
    </source>
</evidence>
<feature type="region of interest" description="Disordered" evidence="1">
    <location>
        <begin position="1"/>
        <end position="48"/>
    </location>
</feature>
<keyword evidence="5" id="KW-1185">Reference proteome</keyword>
<feature type="compositionally biased region" description="Acidic residues" evidence="1">
    <location>
        <begin position="12"/>
        <end position="22"/>
    </location>
</feature>
<name>A0AAD7FWK5_9AGAR</name>
<reference evidence="4" key="1">
    <citation type="submission" date="2023-03" db="EMBL/GenBank/DDBJ databases">
        <title>Massive genome expansion in bonnet fungi (Mycena s.s.) driven by repeated elements and novel gene families across ecological guilds.</title>
        <authorList>
            <consortium name="Lawrence Berkeley National Laboratory"/>
            <person name="Harder C.B."/>
            <person name="Miyauchi S."/>
            <person name="Viragh M."/>
            <person name="Kuo A."/>
            <person name="Thoen E."/>
            <person name="Andreopoulos B."/>
            <person name="Lu D."/>
            <person name="Skrede I."/>
            <person name="Drula E."/>
            <person name="Henrissat B."/>
            <person name="Morin E."/>
            <person name="Kohler A."/>
            <person name="Barry K."/>
            <person name="LaButti K."/>
            <person name="Morin E."/>
            <person name="Salamov A."/>
            <person name="Lipzen A."/>
            <person name="Mereny Z."/>
            <person name="Hegedus B."/>
            <person name="Baldrian P."/>
            <person name="Stursova M."/>
            <person name="Weitz H."/>
            <person name="Taylor A."/>
            <person name="Grigoriev I.V."/>
            <person name="Nagy L.G."/>
            <person name="Martin F."/>
            <person name="Kauserud H."/>
        </authorList>
    </citation>
    <scope>NUCLEOTIDE SEQUENCE</scope>
    <source>
        <strain evidence="4">9284</strain>
    </source>
</reference>
<protein>
    <recommendedName>
        <fullName evidence="6">DUF2786 domain-containing protein</fullName>
    </recommendedName>
</protein>
<proteinExistence type="predicted"/>
<dbReference type="Pfam" id="PF23771">
    <property type="entry name" value="DUF7168"/>
    <property type="match status" value="1"/>
</dbReference>
<dbReference type="Proteomes" id="UP001221142">
    <property type="component" value="Unassembled WGS sequence"/>
</dbReference>
<evidence type="ECO:0000313" key="5">
    <source>
        <dbReference type="Proteomes" id="UP001221142"/>
    </source>
</evidence>
<evidence type="ECO:0000313" key="4">
    <source>
        <dbReference type="EMBL" id="KAJ7647282.1"/>
    </source>
</evidence>
<sequence length="458" mass="51404">MHKRKRGNYSDPETDSDSDDEYTPSKSPKKKAAAPKKPTTKAEVTIRATDTPLDQLDSQKRLENVNSAVIGKIKKALALANHEGTSEAEARAALRMADKYLQQHNITQADIMAQETEAEQLKRAGISVVSIKYTRPNATAKLESWANSLGVAMRTYFDCQLYTTVFNETTPKVDFSFYGLEEQTVTAALAFETTYNLIMAWSLKPNAGKGVHAKNCYRTGVVYGLIDMANKEKKENLARAKRTEQALLKARQEEEAAEDQSRLNRLKEPEVKIEKNTVEEPDRPVKSEETDVKMEPDRRVKMEEVDDEEDLKHLKYGEDSNPDGDGSDGEEFPFTDSFEVKPDFDDADDVEDLLDLDAERPVLKKSNTMTPPPKVKLEPEEDESSWKSVGALVAFQDTAITVGDNLLKSLGVELVKSRKGKGLEFKDEEARRVYKQGKQDAKKIDVRQKKLKAAGMDD</sequence>
<evidence type="ECO:0000259" key="2">
    <source>
        <dbReference type="Pfam" id="PF10979"/>
    </source>
</evidence>